<evidence type="ECO:0000256" key="6">
    <source>
        <dbReference type="ARBA" id="ARBA00022833"/>
    </source>
</evidence>
<keyword evidence="7 11" id="KW-0482">Metalloprotease</keyword>
<dbReference type="Proteomes" id="UP000019494">
    <property type="component" value="Unassembled WGS sequence"/>
</dbReference>
<evidence type="ECO:0000256" key="4">
    <source>
        <dbReference type="ARBA" id="ARBA00022729"/>
    </source>
</evidence>
<feature type="chain" id="PRO_5004923126" evidence="9">
    <location>
        <begin position="26"/>
        <end position="319"/>
    </location>
</feature>
<dbReference type="GO" id="GO:0008237">
    <property type="term" value="F:metallopeptidase activity"/>
    <property type="evidence" value="ECO:0007669"/>
    <property type="project" value="UniProtKB-KW"/>
</dbReference>
<name>W9GRC9_9MICO</name>
<evidence type="ECO:0000256" key="1">
    <source>
        <dbReference type="ARBA" id="ARBA00008721"/>
    </source>
</evidence>
<dbReference type="InterPro" id="IPR008754">
    <property type="entry name" value="Peptidase_M43"/>
</dbReference>
<dbReference type="AlphaFoldDB" id="W9GRC9"/>
<keyword evidence="3" id="KW-0479">Metal-binding</keyword>
<gene>
    <name evidence="11" type="ORF">N864_21175</name>
</gene>
<feature type="signal peptide" evidence="9">
    <location>
        <begin position="1"/>
        <end position="25"/>
    </location>
</feature>
<evidence type="ECO:0000256" key="9">
    <source>
        <dbReference type="SAM" id="SignalP"/>
    </source>
</evidence>
<dbReference type="InterPro" id="IPR024079">
    <property type="entry name" value="MetalloPept_cat_dom_sf"/>
</dbReference>
<dbReference type="RefSeq" id="WP_034715455.1">
    <property type="nucleotide sequence ID" value="NZ_AWQS01000047.1"/>
</dbReference>
<keyword evidence="6" id="KW-0862">Zinc</keyword>
<proteinExistence type="inferred from homology"/>
<keyword evidence="8" id="KW-1015">Disulfide bond</keyword>
<dbReference type="PANTHER" id="PTHR47466:SF1">
    <property type="entry name" value="METALLOPROTEASE MEP1 (AFU_ORTHOLOGUE AFUA_1G07730)-RELATED"/>
    <property type="match status" value="1"/>
</dbReference>
<evidence type="ECO:0000313" key="11">
    <source>
        <dbReference type="EMBL" id="EWT06439.1"/>
    </source>
</evidence>
<evidence type="ECO:0000256" key="2">
    <source>
        <dbReference type="ARBA" id="ARBA00022670"/>
    </source>
</evidence>
<feature type="domain" description="Peptidase M43 pregnancy-associated plasma-A" evidence="10">
    <location>
        <begin position="198"/>
        <end position="312"/>
    </location>
</feature>
<evidence type="ECO:0000256" key="3">
    <source>
        <dbReference type="ARBA" id="ARBA00022723"/>
    </source>
</evidence>
<dbReference type="CDD" id="cd04275">
    <property type="entry name" value="ZnMc_pappalysin_like"/>
    <property type="match status" value="1"/>
</dbReference>
<dbReference type="GO" id="GO:0046872">
    <property type="term" value="F:metal ion binding"/>
    <property type="evidence" value="ECO:0007669"/>
    <property type="project" value="UniProtKB-KW"/>
</dbReference>
<dbReference type="PANTHER" id="PTHR47466">
    <property type="match status" value="1"/>
</dbReference>
<organism evidence="11 12">
    <name type="scientific">Intrasporangium chromatireducens Q5-1</name>
    <dbReference type="NCBI Taxonomy" id="584657"/>
    <lineage>
        <taxon>Bacteria</taxon>
        <taxon>Bacillati</taxon>
        <taxon>Actinomycetota</taxon>
        <taxon>Actinomycetes</taxon>
        <taxon>Micrococcales</taxon>
        <taxon>Intrasporangiaceae</taxon>
        <taxon>Intrasporangium</taxon>
    </lineage>
</organism>
<evidence type="ECO:0000313" key="12">
    <source>
        <dbReference type="Proteomes" id="UP000019494"/>
    </source>
</evidence>
<evidence type="ECO:0000256" key="5">
    <source>
        <dbReference type="ARBA" id="ARBA00022801"/>
    </source>
</evidence>
<keyword evidence="5" id="KW-0378">Hydrolase</keyword>
<dbReference type="Gene3D" id="3.40.390.10">
    <property type="entry name" value="Collagenase (Catalytic Domain)"/>
    <property type="match status" value="1"/>
</dbReference>
<keyword evidence="4 9" id="KW-0732">Signal</keyword>
<dbReference type="InterPro" id="IPR006311">
    <property type="entry name" value="TAT_signal"/>
</dbReference>
<dbReference type="GO" id="GO:0006508">
    <property type="term" value="P:proteolysis"/>
    <property type="evidence" value="ECO:0007669"/>
    <property type="project" value="UniProtKB-KW"/>
</dbReference>
<dbReference type="MEROPS" id="M43.008"/>
<evidence type="ECO:0000259" key="10">
    <source>
        <dbReference type="Pfam" id="PF05572"/>
    </source>
</evidence>
<reference evidence="12" key="1">
    <citation type="submission" date="2013-08" db="EMBL/GenBank/DDBJ databases">
        <title>Intrasporangium oryzae NRRL B-24470.</title>
        <authorList>
            <person name="Liu H."/>
            <person name="Wang G."/>
        </authorList>
    </citation>
    <scope>NUCLEOTIDE SEQUENCE [LARGE SCALE GENOMIC DNA]</scope>
    <source>
        <strain evidence="12">Q5-1</strain>
    </source>
</reference>
<dbReference type="PROSITE" id="PS51318">
    <property type="entry name" value="TAT"/>
    <property type="match status" value="1"/>
</dbReference>
<keyword evidence="12" id="KW-1185">Reference proteome</keyword>
<accession>W9GRC9</accession>
<dbReference type="OrthoDB" id="6278496at2"/>
<comment type="caution">
    <text evidence="11">The sequence shown here is derived from an EMBL/GenBank/DDBJ whole genome shotgun (WGS) entry which is preliminary data.</text>
</comment>
<evidence type="ECO:0000256" key="7">
    <source>
        <dbReference type="ARBA" id="ARBA00023049"/>
    </source>
</evidence>
<dbReference type="EMBL" id="AWQS01000047">
    <property type="protein sequence ID" value="EWT06439.1"/>
    <property type="molecule type" value="Genomic_DNA"/>
</dbReference>
<keyword evidence="2 11" id="KW-0645">Protease</keyword>
<evidence type="ECO:0000256" key="8">
    <source>
        <dbReference type="ARBA" id="ARBA00023157"/>
    </source>
</evidence>
<protein>
    <submittedName>
        <fullName evidence="11">Metalloprotease</fullName>
    </submittedName>
</protein>
<dbReference type="Pfam" id="PF05572">
    <property type="entry name" value="Peptidase_M43"/>
    <property type="match status" value="1"/>
</dbReference>
<sequence length="319" mass="32614">MNRRRLALAAPLALATAGLTLPATAAPLEAVADAPAPHCTDQAVAGRGAAGQAKDTNTLTAAAAAARETALTKALAAKGLARDSAGTLVRSGQKGKPGGGGAFTPATVKVYVHVITSSAGAGGVTDTQIGNQLKVLNSAYTGTGLSFTLAGKDVTANDAWYNVSSGSSAERQMKQTLHQGGKADLNLYTANLGGGLLGWATFPSKTMDYMDGVVVLNESLPGGSATGYNEGDTATHEAGHWVGLYHTFQGGCQGKGDYVDDTPAEASPAYDCTAGRDTCRGGGLDPIHNYMDYGYDSCMTEFTAGQVARLQAEWVAYRA</sequence>
<dbReference type="PATRIC" id="fig|584657.3.peg.1614"/>
<comment type="similarity">
    <text evidence="1">Belongs to the peptidase M43B family.</text>
</comment>
<dbReference type="SUPFAM" id="SSF55486">
    <property type="entry name" value="Metalloproteases ('zincins'), catalytic domain"/>
    <property type="match status" value="1"/>
</dbReference>